<comment type="caution">
    <text evidence="4">The sequence shown here is derived from an EMBL/GenBank/DDBJ whole genome shotgun (WGS) entry which is preliminary data.</text>
</comment>
<dbReference type="EMBL" id="JACHGN010000011">
    <property type="protein sequence ID" value="MBB5135633.1"/>
    <property type="molecule type" value="Genomic_DNA"/>
</dbReference>
<dbReference type="InterPro" id="IPR005107">
    <property type="entry name" value="CO_DH_flav_C"/>
</dbReference>
<dbReference type="GO" id="GO:0004854">
    <property type="term" value="F:xanthine dehydrogenase activity"/>
    <property type="evidence" value="ECO:0007669"/>
    <property type="project" value="UniProtKB-EC"/>
</dbReference>
<dbReference type="PANTHER" id="PTHR42659">
    <property type="entry name" value="XANTHINE DEHYDROGENASE SUBUNIT C-RELATED"/>
    <property type="match status" value="1"/>
</dbReference>
<keyword evidence="1 4" id="KW-0560">Oxidoreductase</keyword>
<evidence type="ECO:0000259" key="3">
    <source>
        <dbReference type="PROSITE" id="PS51387"/>
    </source>
</evidence>
<name>A0A840PCH2_9ACTN</name>
<accession>A0A840PCH2</accession>
<dbReference type="InterPro" id="IPR016167">
    <property type="entry name" value="FAD-bd_PCMH_sub1"/>
</dbReference>
<dbReference type="AlphaFoldDB" id="A0A840PCH2"/>
<dbReference type="InterPro" id="IPR051312">
    <property type="entry name" value="Diverse_Substr_Oxidored"/>
</dbReference>
<dbReference type="RefSeq" id="WP_185052556.1">
    <property type="nucleotide sequence ID" value="NZ_BAABIX010000002.1"/>
</dbReference>
<evidence type="ECO:0000313" key="4">
    <source>
        <dbReference type="EMBL" id="MBB5135633.1"/>
    </source>
</evidence>
<reference evidence="4 5" key="1">
    <citation type="submission" date="2020-08" db="EMBL/GenBank/DDBJ databases">
        <title>Genomic Encyclopedia of Type Strains, Phase IV (KMG-IV): sequencing the most valuable type-strain genomes for metagenomic binning, comparative biology and taxonomic classification.</title>
        <authorList>
            <person name="Goeker M."/>
        </authorList>
    </citation>
    <scope>NUCLEOTIDE SEQUENCE [LARGE SCALE GENOMIC DNA]</scope>
    <source>
        <strain evidence="4 5">DSM 45615</strain>
    </source>
</reference>
<dbReference type="Gene3D" id="3.30.390.50">
    <property type="entry name" value="CO dehydrogenase flavoprotein, C-terminal domain"/>
    <property type="match status" value="1"/>
</dbReference>
<dbReference type="InterPro" id="IPR036318">
    <property type="entry name" value="FAD-bd_PCMH-like_sf"/>
</dbReference>
<feature type="compositionally biased region" description="Low complexity" evidence="2">
    <location>
        <begin position="288"/>
        <end position="297"/>
    </location>
</feature>
<dbReference type="EC" id="1.17.1.4" evidence="4"/>
<dbReference type="SUPFAM" id="SSF56176">
    <property type="entry name" value="FAD-binding/transporter-associated domain-like"/>
    <property type="match status" value="1"/>
</dbReference>
<feature type="domain" description="FAD-binding PCMH-type" evidence="3">
    <location>
        <begin position="1"/>
        <end position="219"/>
    </location>
</feature>
<dbReference type="InterPro" id="IPR016169">
    <property type="entry name" value="FAD-bd_PCMH_sub2"/>
</dbReference>
<dbReference type="SUPFAM" id="SSF55447">
    <property type="entry name" value="CO dehydrogenase flavoprotein C-terminal domain-like"/>
    <property type="match status" value="1"/>
</dbReference>
<dbReference type="SMART" id="SM01092">
    <property type="entry name" value="CO_deh_flav_C"/>
    <property type="match status" value="1"/>
</dbReference>
<evidence type="ECO:0000313" key="5">
    <source>
        <dbReference type="Proteomes" id="UP000578449"/>
    </source>
</evidence>
<evidence type="ECO:0000256" key="2">
    <source>
        <dbReference type="SAM" id="MobiDB-lite"/>
    </source>
</evidence>
<evidence type="ECO:0000256" key="1">
    <source>
        <dbReference type="ARBA" id="ARBA00023002"/>
    </source>
</evidence>
<dbReference type="Pfam" id="PF03450">
    <property type="entry name" value="CO_deh_flav_C"/>
    <property type="match status" value="1"/>
</dbReference>
<dbReference type="Pfam" id="PF00941">
    <property type="entry name" value="FAD_binding_5"/>
    <property type="match status" value="1"/>
</dbReference>
<dbReference type="InterPro" id="IPR002346">
    <property type="entry name" value="Mopterin_DH_FAD-bd"/>
</dbReference>
<gene>
    <name evidence="4" type="ORF">HNP84_005377</name>
</gene>
<dbReference type="Gene3D" id="3.30.465.10">
    <property type="match status" value="2"/>
</dbReference>
<dbReference type="GO" id="GO:0071949">
    <property type="term" value="F:FAD binding"/>
    <property type="evidence" value="ECO:0007669"/>
    <property type="project" value="InterPro"/>
</dbReference>
<sequence>MRPFSYTTVSTVRSAVLQVSPDPKALYVAGATEVLNLVREGQIAADRLVDIRALPLTSIRPGAEGLHIGALARHVENHPVVRRDYPVLAQALLAGASPQVRNMFTPGGNLLQRTRCSYYRDVRFACNRREPGSGCGALEGNNRYNAIFGGSDHCIAVHPSDLAVALTALDAVVRTQGPAGARSIPIEELYRLPGEEPHRETVLDHGELITGIDVPASRFAARSHYLKIRDRASFAFALVSVAVAVDVRRGVVRDCRIALGGVAPRPWRARAAEAALTGKPLNEESRRAAGQAAASGATPRRHNRFKVAMVERAVARALSEVGD</sequence>
<organism evidence="4 5">
    <name type="scientific">Thermocatellispora tengchongensis</name>
    <dbReference type="NCBI Taxonomy" id="1073253"/>
    <lineage>
        <taxon>Bacteria</taxon>
        <taxon>Bacillati</taxon>
        <taxon>Actinomycetota</taxon>
        <taxon>Actinomycetes</taxon>
        <taxon>Streptosporangiales</taxon>
        <taxon>Streptosporangiaceae</taxon>
        <taxon>Thermocatellispora</taxon>
    </lineage>
</organism>
<dbReference type="Proteomes" id="UP000578449">
    <property type="component" value="Unassembled WGS sequence"/>
</dbReference>
<proteinExistence type="predicted"/>
<dbReference type="Gene3D" id="3.30.43.10">
    <property type="entry name" value="Uridine Diphospho-n-acetylenolpyruvylglucosamine Reductase, domain 2"/>
    <property type="match status" value="1"/>
</dbReference>
<feature type="region of interest" description="Disordered" evidence="2">
    <location>
        <begin position="278"/>
        <end position="300"/>
    </location>
</feature>
<protein>
    <submittedName>
        <fullName evidence="4">Xanthine dehydrogenase YagS FAD-binding subunit</fullName>
        <ecNumber evidence="4">1.17.1.4</ecNumber>
    </submittedName>
</protein>
<dbReference type="PROSITE" id="PS51387">
    <property type="entry name" value="FAD_PCMH"/>
    <property type="match status" value="1"/>
</dbReference>
<dbReference type="InterPro" id="IPR016166">
    <property type="entry name" value="FAD-bd_PCMH"/>
</dbReference>
<dbReference type="InterPro" id="IPR036683">
    <property type="entry name" value="CO_DH_flav_C_dom_sf"/>
</dbReference>
<keyword evidence="5" id="KW-1185">Reference proteome</keyword>
<dbReference type="PANTHER" id="PTHR42659:SF1">
    <property type="entry name" value="OXIDOREDUCTASE"/>
    <property type="match status" value="1"/>
</dbReference>